<proteinExistence type="predicted"/>
<protein>
    <submittedName>
        <fullName evidence="2">Uncharacterized protein</fullName>
    </submittedName>
</protein>
<gene>
    <name evidence="1" type="ORF">RCC75_16665</name>
    <name evidence="2" type="ORF">RCG00_11170</name>
</gene>
<evidence type="ECO:0000313" key="1">
    <source>
        <dbReference type="EMBL" id="MDQ5770173.1"/>
    </source>
</evidence>
<dbReference type="Proteomes" id="UP001223336">
    <property type="component" value="Unassembled WGS sequence"/>
</dbReference>
<reference evidence="2 3" key="1">
    <citation type="submission" date="2023-08" db="EMBL/GenBank/DDBJ databases">
        <title>New molecular markers tilS and rpoB for phylogenetic and monitoring studies of the genus Thiothrix biodiversity.</title>
        <authorList>
            <person name="Ravin N.V."/>
            <person name="Smolyakov D."/>
            <person name="Markov N.D."/>
            <person name="Beletsky A.V."/>
            <person name="Mardanov A.V."/>
            <person name="Rudenko T.S."/>
            <person name="Grabovich M.Y."/>
        </authorList>
    </citation>
    <scope>NUCLEOTIDE SEQUENCE</scope>
    <source>
        <strain evidence="2">DNT52</strain>
        <strain evidence="1 3">H33</strain>
    </source>
</reference>
<organism evidence="2">
    <name type="scientific">Thiothrix subterranea</name>
    <dbReference type="NCBI Taxonomy" id="2735563"/>
    <lineage>
        <taxon>Bacteria</taxon>
        <taxon>Pseudomonadati</taxon>
        <taxon>Pseudomonadota</taxon>
        <taxon>Gammaproteobacteria</taxon>
        <taxon>Thiotrichales</taxon>
        <taxon>Thiotrichaceae</taxon>
        <taxon>Thiothrix</taxon>
    </lineage>
</organism>
<dbReference type="AlphaFoldDB" id="A0AA51MRA3"/>
<dbReference type="EMBL" id="JAVFKN010000026">
    <property type="protein sequence ID" value="MDQ5770173.1"/>
    <property type="molecule type" value="Genomic_DNA"/>
</dbReference>
<keyword evidence="3" id="KW-1185">Reference proteome</keyword>
<dbReference type="RefSeq" id="WP_308135939.1">
    <property type="nucleotide sequence ID" value="NZ_CP133197.1"/>
</dbReference>
<accession>A0AA51MRA3</accession>
<name>A0AA51MRA3_9GAMM</name>
<evidence type="ECO:0000313" key="2">
    <source>
        <dbReference type="EMBL" id="WML88915.1"/>
    </source>
</evidence>
<evidence type="ECO:0000313" key="3">
    <source>
        <dbReference type="Proteomes" id="UP001223336"/>
    </source>
</evidence>
<sequence>MFIFLLLFVGAVFLYRYYHFDDAMAYSSGDHELSAYQNKGIYNGCIGSKCVTWQIQGKNYSYSTSDGHKGVKGIDESSIGDALFLYSPTLMLCVDGYENKYTLGMSGETMSNTNKFNRLSFIQRILYMFGF</sequence>
<dbReference type="EMBL" id="CP133217">
    <property type="protein sequence ID" value="WML88915.1"/>
    <property type="molecule type" value="Genomic_DNA"/>
</dbReference>
<dbReference type="Proteomes" id="UP001229862">
    <property type="component" value="Chromosome"/>
</dbReference>